<dbReference type="GO" id="GO:0008409">
    <property type="term" value="F:5'-3' exonuclease activity"/>
    <property type="evidence" value="ECO:0007669"/>
    <property type="project" value="InterPro"/>
</dbReference>
<evidence type="ECO:0000256" key="1">
    <source>
        <dbReference type="ARBA" id="ARBA00005915"/>
    </source>
</evidence>
<evidence type="ECO:0000256" key="3">
    <source>
        <dbReference type="ARBA" id="ARBA00022722"/>
    </source>
</evidence>
<keyword evidence="5 9" id="KW-0269">Exonuclease</keyword>
<dbReference type="PANTHER" id="PTHR30255">
    <property type="entry name" value="SINGLE-STRANDED-DNA-SPECIFIC EXONUCLEASE RECJ"/>
    <property type="match status" value="1"/>
</dbReference>
<comment type="caution">
    <text evidence="9">The sequence shown here is derived from an EMBL/GenBank/DDBJ whole genome shotgun (WGS) entry which is preliminary data.</text>
</comment>
<keyword evidence="10" id="KW-1185">Reference proteome</keyword>
<comment type="similarity">
    <text evidence="1">Belongs to the RecJ family.</text>
</comment>
<dbReference type="Gene3D" id="3.90.1640.30">
    <property type="match status" value="1"/>
</dbReference>
<dbReference type="InterPro" id="IPR038763">
    <property type="entry name" value="DHH_sf"/>
</dbReference>
<reference evidence="9 10" key="1">
    <citation type="submission" date="2012-03" db="EMBL/GenBank/DDBJ databases">
        <title>The Genome Sequence of Bartonella tamiae Th239.</title>
        <authorList>
            <consortium name="The Broad Institute Genome Sequencing Platform"/>
            <consortium name="The Broad Institute Genome Sequencing Center for Infectious Disease"/>
            <person name="Feldgarden M."/>
            <person name="Kirby J."/>
            <person name="Kosoy M."/>
            <person name="Birtles R."/>
            <person name="Probert W.S."/>
            <person name="Chiaraviglio L."/>
            <person name="Young S.K."/>
            <person name="Zeng Q."/>
            <person name="Gargeya S."/>
            <person name="Fitzgerald M."/>
            <person name="Haas B."/>
            <person name="Abouelleil A."/>
            <person name="Alvarado L."/>
            <person name="Arachchi H.M."/>
            <person name="Berlin A."/>
            <person name="Chapman S.B."/>
            <person name="Gearin G."/>
            <person name="Goldberg J."/>
            <person name="Griggs A."/>
            <person name="Gujja S."/>
            <person name="Hansen M."/>
            <person name="Heiman D."/>
            <person name="Howarth C."/>
            <person name="Larimer J."/>
            <person name="Lui A."/>
            <person name="MacDonald P.J.P."/>
            <person name="McCowen C."/>
            <person name="Montmayeur A."/>
            <person name="Murphy C."/>
            <person name="Neiman D."/>
            <person name="Pearson M."/>
            <person name="Priest M."/>
            <person name="Roberts A."/>
            <person name="Saif S."/>
            <person name="Shea T."/>
            <person name="Sisk P."/>
            <person name="Stolte C."/>
            <person name="Sykes S."/>
            <person name="Wortman J."/>
            <person name="Nusbaum C."/>
            <person name="Birren B."/>
        </authorList>
    </citation>
    <scope>NUCLEOTIDE SEQUENCE [LARGE SCALE GENOMIC DNA]</scope>
    <source>
        <strain evidence="9 10">Th239</strain>
    </source>
</reference>
<dbReference type="Pfam" id="PF02272">
    <property type="entry name" value="DHHA1"/>
    <property type="match status" value="1"/>
</dbReference>
<organism evidence="9 10">
    <name type="scientific">Bartonella tamiae Th239</name>
    <dbReference type="NCBI Taxonomy" id="1094558"/>
    <lineage>
        <taxon>Bacteria</taxon>
        <taxon>Pseudomonadati</taxon>
        <taxon>Pseudomonadota</taxon>
        <taxon>Alphaproteobacteria</taxon>
        <taxon>Hyphomicrobiales</taxon>
        <taxon>Bartonellaceae</taxon>
        <taxon>Bartonella</taxon>
    </lineage>
</organism>
<feature type="domain" description="RecJ OB" evidence="8">
    <location>
        <begin position="481"/>
        <end position="590"/>
    </location>
</feature>
<dbReference type="Gene3D" id="3.10.310.30">
    <property type="match status" value="1"/>
</dbReference>
<evidence type="ECO:0000256" key="5">
    <source>
        <dbReference type="ARBA" id="ARBA00022839"/>
    </source>
</evidence>
<keyword evidence="3" id="KW-0540">Nuclease</keyword>
<evidence type="ECO:0000256" key="4">
    <source>
        <dbReference type="ARBA" id="ARBA00022801"/>
    </source>
</evidence>
<dbReference type="Pfam" id="PF17768">
    <property type="entry name" value="RecJ_OB"/>
    <property type="match status" value="1"/>
</dbReference>
<dbReference type="InterPro" id="IPR041122">
    <property type="entry name" value="RecJ_OB"/>
</dbReference>
<dbReference type="NCBIfam" id="TIGR00644">
    <property type="entry name" value="recJ"/>
    <property type="match status" value="1"/>
</dbReference>
<dbReference type="Pfam" id="PF01368">
    <property type="entry name" value="DHH"/>
    <property type="match status" value="1"/>
</dbReference>
<dbReference type="OrthoDB" id="9809852at2"/>
<evidence type="ECO:0000259" key="7">
    <source>
        <dbReference type="Pfam" id="PF02272"/>
    </source>
</evidence>
<dbReference type="PANTHER" id="PTHR30255:SF2">
    <property type="entry name" value="SINGLE-STRANDED-DNA-SPECIFIC EXONUCLEASE RECJ"/>
    <property type="match status" value="1"/>
</dbReference>
<gene>
    <name evidence="9" type="ORF">ME5_01250</name>
</gene>
<dbReference type="InterPro" id="IPR001667">
    <property type="entry name" value="DDH_dom"/>
</dbReference>
<dbReference type="HOGENOM" id="CLU_009736_5_1_5"/>
<evidence type="ECO:0000256" key="2">
    <source>
        <dbReference type="ARBA" id="ARBA00019841"/>
    </source>
</evidence>
<accession>J0QZM4</accession>
<feature type="domain" description="DHHA1" evidence="7">
    <location>
        <begin position="371"/>
        <end position="467"/>
    </location>
</feature>
<protein>
    <recommendedName>
        <fullName evidence="2">Single-stranded-DNA-specific exonuclease RecJ</fullName>
    </recommendedName>
</protein>
<evidence type="ECO:0000259" key="6">
    <source>
        <dbReference type="Pfam" id="PF01368"/>
    </source>
</evidence>
<dbReference type="InterPro" id="IPR003156">
    <property type="entry name" value="DHHA1_dom"/>
</dbReference>
<dbReference type="Proteomes" id="UP000008952">
    <property type="component" value="Unassembled WGS sequence"/>
</dbReference>
<dbReference type="GO" id="GO:0006310">
    <property type="term" value="P:DNA recombination"/>
    <property type="evidence" value="ECO:0007669"/>
    <property type="project" value="InterPro"/>
</dbReference>
<dbReference type="EMBL" id="AIMB01000008">
    <property type="protein sequence ID" value="EJF88699.1"/>
    <property type="molecule type" value="Genomic_DNA"/>
</dbReference>
<feature type="domain" description="DDH" evidence="6">
    <location>
        <begin position="97"/>
        <end position="251"/>
    </location>
</feature>
<name>J0QZM4_9HYPH</name>
<sequence length="595" mass="65092">MNNKKKYFLDVCQSALGQAWFDKLDTIGANQALSMAQKYNIPLVLARILTARNIDENNVLQYLEPTIKNLMPNPLNFKDMDKAALRISDAIKKRETIAIFGDYDVDGACSAAILSRFFSFFGLESRIYIPDRIVEGYGPNPSAMKMLIEEGAQLIITVDCGANSLEAIKAAREAGGDVVILDHHQMDDIHNEAVALVNPNRPDDVSAHGHLCAAGVVFITIAWINKLLRETKQFKVLPDILEYLDMVALATICDVVPLQGVNRAFVTKGLQVARKLNNYGFAALAQVSHLAEPLNNFHLGFLFGPRINAGGRIGDPALGAKLLTSSSKEIAYSLAETLNRLNQERQNMEADQLVQAESDVAAMTLENQNTRLIIVNHKDWHPGIIGIMAARLKERYHCPVFVIASKPDGTAVGSGRSIEGVDLGQLVREAVQAKLLVKGGGHAMAAGITIKEEKISDFRSWLEKKISDRVGALQMKKCLEIDGIISASGVTKEFVETIQQAGPFGSGNTTPIFALPSHKLISLQVVGNGHLKMIFSNVEGKKINGIAFRALQTPLGDFLQNNINQTLHCAGTLTLNYWRGSVFPQIRIVDVASPY</sequence>
<evidence type="ECO:0000313" key="9">
    <source>
        <dbReference type="EMBL" id="EJF88699.1"/>
    </source>
</evidence>
<evidence type="ECO:0000259" key="8">
    <source>
        <dbReference type="Pfam" id="PF17768"/>
    </source>
</evidence>
<dbReference type="InterPro" id="IPR051673">
    <property type="entry name" value="SSDNA_exonuclease_RecJ"/>
</dbReference>
<dbReference type="eggNOG" id="COG0608">
    <property type="taxonomic scope" value="Bacteria"/>
</dbReference>
<dbReference type="GO" id="GO:0003676">
    <property type="term" value="F:nucleic acid binding"/>
    <property type="evidence" value="ECO:0007669"/>
    <property type="project" value="InterPro"/>
</dbReference>
<dbReference type="RefSeq" id="WP_008039468.1">
    <property type="nucleotide sequence ID" value="NZ_JH725147.1"/>
</dbReference>
<dbReference type="GO" id="GO:0006281">
    <property type="term" value="P:DNA repair"/>
    <property type="evidence" value="ECO:0007669"/>
    <property type="project" value="InterPro"/>
</dbReference>
<dbReference type="AlphaFoldDB" id="J0QZM4"/>
<evidence type="ECO:0000313" key="10">
    <source>
        <dbReference type="Proteomes" id="UP000008952"/>
    </source>
</evidence>
<keyword evidence="4" id="KW-0378">Hydrolase</keyword>
<proteinExistence type="inferred from homology"/>
<dbReference type="SUPFAM" id="SSF64182">
    <property type="entry name" value="DHH phosphoesterases"/>
    <property type="match status" value="1"/>
</dbReference>
<dbReference type="InterPro" id="IPR004610">
    <property type="entry name" value="RecJ"/>
</dbReference>
<dbReference type="PATRIC" id="fig|1094558.3.peg.1349"/>
<dbReference type="STRING" id="1094558.ME5_01250"/>